<comment type="caution">
    <text evidence="1">The sequence shown here is derived from an EMBL/GenBank/DDBJ whole genome shotgun (WGS) entry which is preliminary data.</text>
</comment>
<gene>
    <name evidence="1" type="ORF">C2845_PM13G08510</name>
</gene>
<reference evidence="2" key="1">
    <citation type="journal article" date="2019" name="Nat. Commun.">
        <title>The genome of broomcorn millet.</title>
        <authorList>
            <person name="Zou C."/>
            <person name="Miki D."/>
            <person name="Li D."/>
            <person name="Tang Q."/>
            <person name="Xiao L."/>
            <person name="Rajput S."/>
            <person name="Deng P."/>
            <person name="Jia W."/>
            <person name="Huang R."/>
            <person name="Zhang M."/>
            <person name="Sun Y."/>
            <person name="Hu J."/>
            <person name="Fu X."/>
            <person name="Schnable P.S."/>
            <person name="Li F."/>
            <person name="Zhang H."/>
            <person name="Feng B."/>
            <person name="Zhu X."/>
            <person name="Liu R."/>
            <person name="Schnable J.C."/>
            <person name="Zhu J.-K."/>
            <person name="Zhang H."/>
        </authorList>
    </citation>
    <scope>NUCLEOTIDE SEQUENCE [LARGE SCALE GENOMIC DNA]</scope>
</reference>
<evidence type="ECO:0000313" key="2">
    <source>
        <dbReference type="Proteomes" id="UP000275267"/>
    </source>
</evidence>
<proteinExistence type="predicted"/>
<dbReference type="Proteomes" id="UP000275267">
    <property type="component" value="Unassembled WGS sequence"/>
</dbReference>
<organism evidence="1 2">
    <name type="scientific">Panicum miliaceum</name>
    <name type="common">Proso millet</name>
    <name type="synonym">Broomcorn millet</name>
    <dbReference type="NCBI Taxonomy" id="4540"/>
    <lineage>
        <taxon>Eukaryota</taxon>
        <taxon>Viridiplantae</taxon>
        <taxon>Streptophyta</taxon>
        <taxon>Embryophyta</taxon>
        <taxon>Tracheophyta</taxon>
        <taxon>Spermatophyta</taxon>
        <taxon>Magnoliopsida</taxon>
        <taxon>Liliopsida</taxon>
        <taxon>Poales</taxon>
        <taxon>Poaceae</taxon>
        <taxon>PACMAD clade</taxon>
        <taxon>Panicoideae</taxon>
        <taxon>Panicodae</taxon>
        <taxon>Paniceae</taxon>
        <taxon>Panicinae</taxon>
        <taxon>Panicum</taxon>
        <taxon>Panicum sect. Panicum</taxon>
    </lineage>
</organism>
<keyword evidence="2" id="KW-1185">Reference proteome</keyword>
<protein>
    <submittedName>
        <fullName evidence="1">Uncharacterized protein</fullName>
    </submittedName>
</protein>
<accession>A0A3L6RK95</accession>
<evidence type="ECO:0000313" key="1">
    <source>
        <dbReference type="EMBL" id="RLN04969.1"/>
    </source>
</evidence>
<dbReference type="EMBL" id="PQIB02000008">
    <property type="protein sequence ID" value="RLN04969.1"/>
    <property type="molecule type" value="Genomic_DNA"/>
</dbReference>
<sequence length="72" mass="8053">MRTATPTLARRDLLRAAGLRHLTEEKGHCLLQWMGNNIHAVCTAYISNCSPDLSALHRPTGMQLVQLKQVED</sequence>
<dbReference type="AlphaFoldDB" id="A0A3L6RK95"/>
<name>A0A3L6RK95_PANMI</name>